<dbReference type="Proteomes" id="UP000719766">
    <property type="component" value="Unassembled WGS sequence"/>
</dbReference>
<feature type="transmembrane region" description="Helical" evidence="1">
    <location>
        <begin position="50"/>
        <end position="70"/>
    </location>
</feature>
<dbReference type="EMBL" id="JABBWE010000084">
    <property type="protein sequence ID" value="KAG1787096.1"/>
    <property type="molecule type" value="Genomic_DNA"/>
</dbReference>
<dbReference type="AlphaFoldDB" id="A0A9P7AF66"/>
<protein>
    <submittedName>
        <fullName evidence="2">Uncharacterized protein</fullName>
    </submittedName>
</protein>
<feature type="transmembrane region" description="Helical" evidence="1">
    <location>
        <begin position="98"/>
        <end position="120"/>
    </location>
</feature>
<reference evidence="2" key="1">
    <citation type="journal article" date="2020" name="New Phytol.">
        <title>Comparative genomics reveals dynamic genome evolution in host specialist ectomycorrhizal fungi.</title>
        <authorList>
            <person name="Lofgren L.A."/>
            <person name="Nguyen N.H."/>
            <person name="Vilgalys R."/>
            <person name="Ruytinx J."/>
            <person name="Liao H.L."/>
            <person name="Branco S."/>
            <person name="Kuo A."/>
            <person name="LaButti K."/>
            <person name="Lipzen A."/>
            <person name="Andreopoulos W."/>
            <person name="Pangilinan J."/>
            <person name="Riley R."/>
            <person name="Hundley H."/>
            <person name="Na H."/>
            <person name="Barry K."/>
            <person name="Grigoriev I.V."/>
            <person name="Stajich J.E."/>
            <person name="Kennedy P.G."/>
        </authorList>
    </citation>
    <scope>NUCLEOTIDE SEQUENCE</scope>
    <source>
        <strain evidence="2">S12</strain>
    </source>
</reference>
<keyword evidence="1" id="KW-0812">Transmembrane</keyword>
<organism evidence="2 3">
    <name type="scientific">Suillus plorans</name>
    <dbReference type="NCBI Taxonomy" id="116603"/>
    <lineage>
        <taxon>Eukaryota</taxon>
        <taxon>Fungi</taxon>
        <taxon>Dikarya</taxon>
        <taxon>Basidiomycota</taxon>
        <taxon>Agaricomycotina</taxon>
        <taxon>Agaricomycetes</taxon>
        <taxon>Agaricomycetidae</taxon>
        <taxon>Boletales</taxon>
        <taxon>Suillineae</taxon>
        <taxon>Suillaceae</taxon>
        <taxon>Suillus</taxon>
    </lineage>
</organism>
<name>A0A9P7AF66_9AGAM</name>
<gene>
    <name evidence="2" type="ORF">HD556DRAFT_1411274</name>
</gene>
<proteinExistence type="predicted"/>
<dbReference type="GeneID" id="64597940"/>
<feature type="transmembrane region" description="Helical" evidence="1">
    <location>
        <begin position="141"/>
        <end position="163"/>
    </location>
</feature>
<evidence type="ECO:0000256" key="1">
    <source>
        <dbReference type="SAM" id="Phobius"/>
    </source>
</evidence>
<keyword evidence="1" id="KW-1133">Transmembrane helix</keyword>
<sequence>MLVTFLPSGSYTLCRWIYIINIVAGFLSMFSAEWIFMLRTMAVWERDKRFVVLKIINMMVYLIPIFVFFFQEFIPSMGECLIPGGIEYANTKERSTVIVVYCLLVVGGLDTLVCVLYRTFKSHGGWNIENRLVRGLVHHNLLYFSCSFAFSLGVILATIFLPVCHCARSKLPH</sequence>
<evidence type="ECO:0000313" key="2">
    <source>
        <dbReference type="EMBL" id="KAG1787096.1"/>
    </source>
</evidence>
<comment type="caution">
    <text evidence="2">The sequence shown here is derived from an EMBL/GenBank/DDBJ whole genome shotgun (WGS) entry which is preliminary data.</text>
</comment>
<dbReference type="RefSeq" id="XP_041154470.1">
    <property type="nucleotide sequence ID" value="XM_041304176.1"/>
</dbReference>
<evidence type="ECO:0000313" key="3">
    <source>
        <dbReference type="Proteomes" id="UP000719766"/>
    </source>
</evidence>
<keyword evidence="3" id="KW-1185">Reference proteome</keyword>
<dbReference type="OrthoDB" id="2678403at2759"/>
<feature type="transmembrane region" description="Helical" evidence="1">
    <location>
        <begin position="16"/>
        <end position="38"/>
    </location>
</feature>
<keyword evidence="1" id="KW-0472">Membrane</keyword>
<accession>A0A9P7AF66</accession>